<evidence type="ECO:0000313" key="4">
    <source>
        <dbReference type="Proteomes" id="UP000250245"/>
    </source>
</evidence>
<dbReference type="InterPro" id="IPR023473">
    <property type="entry name" value="AMMECR1"/>
</dbReference>
<feature type="domain" description="AMMECR1" evidence="2">
    <location>
        <begin position="293"/>
        <end position="488"/>
    </location>
</feature>
<gene>
    <name evidence="3" type="ORF">NCTC11820_00420</name>
</gene>
<sequence length="488" mass="53550">MSFVRKPAVAGSFYPQDPGELQRTVDELLKKATALITNDVSRNSQGRPLRQLMGVQVPHAGYIYSGLIAAVGFQLVSTLRPRRVIIAGPTHRVGCHGIALSEATAFVTPLGEVPVDQVAQQYLVEHSSVAKFFEPSHVDEHALEVQLPFLQTVFRDVDFAIVPMAVGDCTPEDVCDSLQTLLSIPGENPDDTLIIVSSDLSHYLGYDEARKLDTATLSQVMSLEYPLDPRQACGAYAWSGLIRLARRVQWHPQLLMNASSGDTAGDKSRVVGYSSVAFWKYNSPEDESGIPDRYGALLPQIAREILTDAFQDDNQIGSINAISKVSASDRALQLLLRSIGASFVTLTNHGQLRGCIGSLAPHRMLGEDIAANTLAAAFEDPRFPPLQASELDQIQIEVSVLTEPKPLERFEGESNESYLSRLRPGIDGVILRRDFHRATFLPQVWSELPDVHDFISQLMYKAGLGGAKFGPEIKLETYQVQAWGEAKA</sequence>
<dbReference type="InterPro" id="IPR002737">
    <property type="entry name" value="MEMO1_fam"/>
</dbReference>
<dbReference type="Pfam" id="PF01871">
    <property type="entry name" value="AMMECR1"/>
    <property type="match status" value="1"/>
</dbReference>
<protein>
    <submittedName>
        <fullName evidence="3">Uncharacterized protein conserved in cyanobacteria</fullName>
    </submittedName>
</protein>
<dbReference type="Gene3D" id="3.40.830.10">
    <property type="entry name" value="LigB-like"/>
    <property type="match status" value="1"/>
</dbReference>
<dbReference type="SUPFAM" id="SSF143447">
    <property type="entry name" value="AMMECR1-like"/>
    <property type="match status" value="1"/>
</dbReference>
<evidence type="ECO:0000259" key="2">
    <source>
        <dbReference type="PROSITE" id="PS51112"/>
    </source>
</evidence>
<evidence type="ECO:0000256" key="1">
    <source>
        <dbReference type="ARBA" id="ARBA00006315"/>
    </source>
</evidence>
<dbReference type="NCBIfam" id="TIGR04336">
    <property type="entry name" value="AmmeMemoSam_B"/>
    <property type="match status" value="1"/>
</dbReference>
<dbReference type="RefSeq" id="WP_013188694.1">
    <property type="nucleotide sequence ID" value="NZ_CP068112.1"/>
</dbReference>
<organism evidence="3 4">
    <name type="scientific">Mobiluncus curtisii</name>
    <dbReference type="NCBI Taxonomy" id="2051"/>
    <lineage>
        <taxon>Bacteria</taxon>
        <taxon>Bacillati</taxon>
        <taxon>Actinomycetota</taxon>
        <taxon>Actinomycetes</taxon>
        <taxon>Actinomycetales</taxon>
        <taxon>Actinomycetaceae</taxon>
        <taxon>Mobiluncus</taxon>
    </lineage>
</organism>
<dbReference type="InterPro" id="IPR027485">
    <property type="entry name" value="AMMECR1_N"/>
</dbReference>
<dbReference type="Pfam" id="PF01875">
    <property type="entry name" value="Memo"/>
    <property type="match status" value="1"/>
</dbReference>
<evidence type="ECO:0000313" key="3">
    <source>
        <dbReference type="EMBL" id="SQB63638.1"/>
    </source>
</evidence>
<dbReference type="GeneID" id="55564432"/>
<dbReference type="NCBIfam" id="TIGR04335">
    <property type="entry name" value="AmmeMemoSam_A"/>
    <property type="match status" value="1"/>
</dbReference>
<dbReference type="Gene3D" id="3.30.1490.150">
    <property type="entry name" value="Hypothetical protein ph0010, domain 2"/>
    <property type="match status" value="1"/>
</dbReference>
<dbReference type="InterPro" id="IPR036071">
    <property type="entry name" value="AMMECR1_dom_sf"/>
</dbReference>
<dbReference type="Gene3D" id="3.30.700.20">
    <property type="entry name" value="Hypothetical protein ph0010, domain 1"/>
    <property type="match status" value="1"/>
</dbReference>
<dbReference type="InterPro" id="IPR027623">
    <property type="entry name" value="AmmeMemoSam_A"/>
</dbReference>
<name>A0A2X2YBR4_9ACTO</name>
<dbReference type="NCBIfam" id="TIGR00296">
    <property type="entry name" value="TIGR00296 family protein"/>
    <property type="match status" value="1"/>
</dbReference>
<dbReference type="PANTHER" id="PTHR11060:SF0">
    <property type="entry name" value="PROTEIN MEMO1"/>
    <property type="match status" value="1"/>
</dbReference>
<dbReference type="EMBL" id="UASJ01000001">
    <property type="protein sequence ID" value="SQB63638.1"/>
    <property type="molecule type" value="Genomic_DNA"/>
</dbReference>
<dbReference type="Proteomes" id="UP000250245">
    <property type="component" value="Unassembled WGS sequence"/>
</dbReference>
<dbReference type="InterPro" id="IPR002733">
    <property type="entry name" value="AMMECR1_domain"/>
</dbReference>
<dbReference type="PANTHER" id="PTHR11060">
    <property type="entry name" value="PROTEIN MEMO1"/>
    <property type="match status" value="1"/>
</dbReference>
<dbReference type="OMA" id="FAAWESK"/>
<dbReference type="AlphaFoldDB" id="A0A2X2YBR4"/>
<comment type="similarity">
    <text evidence="1">Belongs to the MEMO1 family.</text>
</comment>
<proteinExistence type="inferred from homology"/>
<dbReference type="CDD" id="cd07361">
    <property type="entry name" value="MEMO_like"/>
    <property type="match status" value="1"/>
</dbReference>
<accession>A0A2X2YBR4</accession>
<reference evidence="3 4" key="1">
    <citation type="submission" date="2018-06" db="EMBL/GenBank/DDBJ databases">
        <authorList>
            <consortium name="Pathogen Informatics"/>
            <person name="Doyle S."/>
        </authorList>
    </citation>
    <scope>NUCLEOTIDE SEQUENCE [LARGE SCALE GENOMIC DNA]</scope>
    <source>
        <strain evidence="3 4">NCTC11820</strain>
    </source>
</reference>
<dbReference type="PROSITE" id="PS51112">
    <property type="entry name" value="AMMECR1"/>
    <property type="match status" value="1"/>
</dbReference>